<dbReference type="PANTHER" id="PTHR10963">
    <property type="entry name" value="GLYCOSYL HYDROLASE-RELATED"/>
    <property type="match status" value="1"/>
</dbReference>
<dbReference type="GO" id="GO:0042972">
    <property type="term" value="F:licheninase activity"/>
    <property type="evidence" value="ECO:0007669"/>
    <property type="project" value="UniProtKB-EC"/>
</dbReference>
<gene>
    <name evidence="4" type="primary">bglA</name>
    <name evidence="4" type="ORF">LEM8419_00180</name>
</gene>
<dbReference type="RefSeq" id="WP_238749086.1">
    <property type="nucleotide sequence ID" value="NZ_CAKLPZ010000001.1"/>
</dbReference>
<comment type="similarity">
    <text evidence="1">Belongs to the glycosyl hydrolase 16 family.</text>
</comment>
<proteinExistence type="inferred from homology"/>
<dbReference type="SUPFAM" id="SSF49899">
    <property type="entry name" value="Concanavalin A-like lectins/glucanases"/>
    <property type="match status" value="1"/>
</dbReference>
<dbReference type="InterPro" id="IPR013320">
    <property type="entry name" value="ConA-like_dom_sf"/>
</dbReference>
<dbReference type="Pfam" id="PF00722">
    <property type="entry name" value="Glyco_hydro_16"/>
    <property type="match status" value="1"/>
</dbReference>
<dbReference type="InterPro" id="IPR000757">
    <property type="entry name" value="Beta-glucanase-like"/>
</dbReference>
<protein>
    <submittedName>
        <fullName evidence="4">Beta-glucanase</fullName>
        <ecNumber evidence="4">3.2.1.73</ecNumber>
    </submittedName>
</protein>
<dbReference type="EMBL" id="CAKLPZ010000001">
    <property type="protein sequence ID" value="CAH0998865.1"/>
    <property type="molecule type" value="Genomic_DNA"/>
</dbReference>
<evidence type="ECO:0000313" key="4">
    <source>
        <dbReference type="EMBL" id="CAH0998865.1"/>
    </source>
</evidence>
<name>A0ABM9AXB5_9BACT</name>
<keyword evidence="2" id="KW-0732">Signal</keyword>
<dbReference type="Gene3D" id="2.60.120.200">
    <property type="match status" value="1"/>
</dbReference>
<evidence type="ECO:0000256" key="2">
    <source>
        <dbReference type="SAM" id="SignalP"/>
    </source>
</evidence>
<sequence>MTRSLLLLPLALLLLHCNRAGNAGAVAEETAERQLLWADEFDGDSLSTADWNFELGDGCPNLCGWGNNERQSYTRSNHRLEDGHLIITARKEGTDYTSTRITTKDKQAFQYGRIETRAKLPVGEGLWPAFWMLGENIGEVGWPLCGEIDILEYVGREPGEIFTTLHTQANHGDNGSSKTTAFPDIEEGFHRYAAEWTAEQITFYVDDQLVFTFDPEQRTEAVWPFDQPFYIILNVAVGGNFGGPEVDDTVFPQEFVVDYVRVYAPL</sequence>
<keyword evidence="5" id="KW-1185">Reference proteome</keyword>
<feature type="chain" id="PRO_5046104446" evidence="2">
    <location>
        <begin position="23"/>
        <end position="266"/>
    </location>
</feature>
<accession>A0ABM9AXB5</accession>
<dbReference type="PROSITE" id="PS51762">
    <property type="entry name" value="GH16_2"/>
    <property type="match status" value="1"/>
</dbReference>
<feature type="domain" description="GH16" evidence="3">
    <location>
        <begin position="39"/>
        <end position="266"/>
    </location>
</feature>
<dbReference type="InterPro" id="IPR050546">
    <property type="entry name" value="Glycosyl_Hydrlase_16"/>
</dbReference>
<feature type="signal peptide" evidence="2">
    <location>
        <begin position="1"/>
        <end position="22"/>
    </location>
</feature>
<dbReference type="PANTHER" id="PTHR10963:SF55">
    <property type="entry name" value="GLYCOSIDE HYDROLASE FAMILY 16 PROTEIN"/>
    <property type="match status" value="1"/>
</dbReference>
<evidence type="ECO:0000259" key="3">
    <source>
        <dbReference type="PROSITE" id="PS51762"/>
    </source>
</evidence>
<keyword evidence="4" id="KW-0326">Glycosidase</keyword>
<dbReference type="EC" id="3.2.1.73" evidence="4"/>
<organism evidence="4 5">
    <name type="scientific">Neolewinella maritima</name>
    <dbReference type="NCBI Taxonomy" id="1383882"/>
    <lineage>
        <taxon>Bacteria</taxon>
        <taxon>Pseudomonadati</taxon>
        <taxon>Bacteroidota</taxon>
        <taxon>Saprospiria</taxon>
        <taxon>Saprospirales</taxon>
        <taxon>Lewinellaceae</taxon>
        <taxon>Neolewinella</taxon>
    </lineage>
</organism>
<keyword evidence="4" id="KW-0378">Hydrolase</keyword>
<comment type="caution">
    <text evidence="4">The sequence shown here is derived from an EMBL/GenBank/DDBJ whole genome shotgun (WGS) entry which is preliminary data.</text>
</comment>
<reference evidence="4" key="1">
    <citation type="submission" date="2021-12" db="EMBL/GenBank/DDBJ databases">
        <authorList>
            <person name="Rodrigo-Torres L."/>
            <person name="Arahal R. D."/>
            <person name="Lucena T."/>
        </authorList>
    </citation>
    <scope>NUCLEOTIDE SEQUENCE</scope>
    <source>
        <strain evidence="4">CECT 8419</strain>
    </source>
</reference>
<dbReference type="Proteomes" id="UP000837803">
    <property type="component" value="Unassembled WGS sequence"/>
</dbReference>
<dbReference type="CDD" id="cd08023">
    <property type="entry name" value="GH16_laminarinase_like"/>
    <property type="match status" value="1"/>
</dbReference>
<evidence type="ECO:0000313" key="5">
    <source>
        <dbReference type="Proteomes" id="UP000837803"/>
    </source>
</evidence>
<evidence type="ECO:0000256" key="1">
    <source>
        <dbReference type="ARBA" id="ARBA00006865"/>
    </source>
</evidence>